<organism evidence="7 8">
    <name type="scientific">Actinoplanes awajinensis subsp. mycoplanecinus</name>
    <dbReference type="NCBI Taxonomy" id="135947"/>
    <lineage>
        <taxon>Bacteria</taxon>
        <taxon>Bacillati</taxon>
        <taxon>Actinomycetota</taxon>
        <taxon>Actinomycetes</taxon>
        <taxon>Micromonosporales</taxon>
        <taxon>Micromonosporaceae</taxon>
        <taxon>Actinoplanes</taxon>
    </lineage>
</organism>
<evidence type="ECO:0000256" key="5">
    <source>
        <dbReference type="ARBA" id="ARBA00022691"/>
    </source>
</evidence>
<dbReference type="SUPFAM" id="SSF53335">
    <property type="entry name" value="S-adenosyl-L-methionine-dependent methyltransferases"/>
    <property type="match status" value="1"/>
</dbReference>
<evidence type="ECO:0000313" key="7">
    <source>
        <dbReference type="EMBL" id="KUL41605.1"/>
    </source>
</evidence>
<name>A0A0X3VA04_9ACTN</name>
<evidence type="ECO:0000259" key="6">
    <source>
        <dbReference type="PROSITE" id="PS50123"/>
    </source>
</evidence>
<evidence type="ECO:0000313" key="8">
    <source>
        <dbReference type="Proteomes" id="UP000053244"/>
    </source>
</evidence>
<keyword evidence="3 7" id="KW-0489">Methyltransferase</keyword>
<keyword evidence="8" id="KW-1185">Reference proteome</keyword>
<dbReference type="InterPro" id="IPR026024">
    <property type="entry name" value="Chemotaxis_MeTrfase_CheR"/>
</dbReference>
<keyword evidence="4 7" id="KW-0808">Transferase</keyword>
<dbReference type="InterPro" id="IPR022641">
    <property type="entry name" value="CheR_N"/>
</dbReference>
<dbReference type="PRINTS" id="PR00996">
    <property type="entry name" value="CHERMTFRASE"/>
</dbReference>
<evidence type="ECO:0000256" key="4">
    <source>
        <dbReference type="ARBA" id="ARBA00022679"/>
    </source>
</evidence>
<dbReference type="InterPro" id="IPR050903">
    <property type="entry name" value="Bact_Chemotaxis_MeTrfase"/>
</dbReference>
<dbReference type="InterPro" id="IPR000780">
    <property type="entry name" value="CheR_MeTrfase"/>
</dbReference>
<dbReference type="Pfam" id="PF03705">
    <property type="entry name" value="CheR_N"/>
    <property type="match status" value="1"/>
</dbReference>
<dbReference type="Proteomes" id="UP000053244">
    <property type="component" value="Unassembled WGS sequence"/>
</dbReference>
<dbReference type="PANTHER" id="PTHR24422:SF26">
    <property type="entry name" value="CHEMOTAXIS PROTEIN METHYLTRANSFERASE"/>
    <property type="match status" value="1"/>
</dbReference>
<evidence type="ECO:0000256" key="3">
    <source>
        <dbReference type="ARBA" id="ARBA00022603"/>
    </source>
</evidence>
<feature type="domain" description="CheR-type methyltransferase" evidence="6">
    <location>
        <begin position="9"/>
        <end position="274"/>
    </location>
</feature>
<dbReference type="PROSITE" id="PS50123">
    <property type="entry name" value="CHER"/>
    <property type="match status" value="1"/>
</dbReference>
<dbReference type="Gene3D" id="1.10.155.10">
    <property type="entry name" value="Chemotaxis receptor methyltransferase CheR, N-terminal domain"/>
    <property type="match status" value="1"/>
</dbReference>
<dbReference type="Gene3D" id="3.40.50.150">
    <property type="entry name" value="Vaccinia Virus protein VP39"/>
    <property type="match status" value="1"/>
</dbReference>
<proteinExistence type="predicted"/>
<dbReference type="PIRSF" id="PIRSF000410">
    <property type="entry name" value="CheR"/>
    <property type="match status" value="1"/>
</dbReference>
<dbReference type="EC" id="2.1.1.80" evidence="2"/>
<dbReference type="Pfam" id="PF01739">
    <property type="entry name" value="CheR"/>
    <property type="match status" value="1"/>
</dbReference>
<protein>
    <recommendedName>
        <fullName evidence="2">protein-glutamate O-methyltransferase</fullName>
        <ecNumber evidence="2">2.1.1.80</ecNumber>
    </recommendedName>
</protein>
<keyword evidence="5" id="KW-0949">S-adenosyl-L-methionine</keyword>
<dbReference type="GO" id="GO:0032259">
    <property type="term" value="P:methylation"/>
    <property type="evidence" value="ECO:0007669"/>
    <property type="project" value="UniProtKB-KW"/>
</dbReference>
<dbReference type="SMART" id="SM00138">
    <property type="entry name" value="MeTrc"/>
    <property type="match status" value="1"/>
</dbReference>
<evidence type="ECO:0000256" key="2">
    <source>
        <dbReference type="ARBA" id="ARBA00012534"/>
    </source>
</evidence>
<accession>A0A0X3VA04</accession>
<dbReference type="InterPro" id="IPR022642">
    <property type="entry name" value="CheR_C"/>
</dbReference>
<comment type="catalytic activity">
    <reaction evidence="1">
        <text>L-glutamyl-[protein] + S-adenosyl-L-methionine = [protein]-L-glutamate 5-O-methyl ester + S-adenosyl-L-homocysteine</text>
        <dbReference type="Rhea" id="RHEA:24452"/>
        <dbReference type="Rhea" id="RHEA-COMP:10208"/>
        <dbReference type="Rhea" id="RHEA-COMP:10311"/>
        <dbReference type="ChEBI" id="CHEBI:29973"/>
        <dbReference type="ChEBI" id="CHEBI:57856"/>
        <dbReference type="ChEBI" id="CHEBI:59789"/>
        <dbReference type="ChEBI" id="CHEBI:82795"/>
        <dbReference type="EC" id="2.1.1.80"/>
    </reaction>
</comment>
<dbReference type="InterPro" id="IPR036804">
    <property type="entry name" value="CheR_N_sf"/>
</dbReference>
<dbReference type="GO" id="GO:0008983">
    <property type="term" value="F:protein-glutamate O-methyltransferase activity"/>
    <property type="evidence" value="ECO:0007669"/>
    <property type="project" value="UniProtKB-EC"/>
</dbReference>
<dbReference type="InterPro" id="IPR029063">
    <property type="entry name" value="SAM-dependent_MTases_sf"/>
</dbReference>
<evidence type="ECO:0000256" key="1">
    <source>
        <dbReference type="ARBA" id="ARBA00001541"/>
    </source>
</evidence>
<dbReference type="EMBL" id="LLZH01000013">
    <property type="protein sequence ID" value="KUL41605.1"/>
    <property type="molecule type" value="Genomic_DNA"/>
</dbReference>
<reference evidence="7 8" key="1">
    <citation type="submission" date="2015-10" db="EMBL/GenBank/DDBJ databases">
        <authorList>
            <person name="Gilbert D.G."/>
        </authorList>
    </citation>
    <scope>NUCLEOTIDE SEQUENCE [LARGE SCALE GENOMIC DNA]</scope>
    <source>
        <strain evidence="7 8">NRRL B-16712</strain>
    </source>
</reference>
<dbReference type="PANTHER" id="PTHR24422">
    <property type="entry name" value="CHEMOTAXIS PROTEIN METHYLTRANSFERASE"/>
    <property type="match status" value="1"/>
</dbReference>
<dbReference type="SUPFAM" id="SSF47757">
    <property type="entry name" value="Chemotaxis receptor methyltransferase CheR, N-terminal domain"/>
    <property type="match status" value="1"/>
</dbReference>
<sequence length="277" mass="31189">MAPQAYARSLSRADFQFITGILHEHTGIRLAPGKEALVASRLDRRIRALGLSGYADYVRLLQDRSGSGELRQMIDLLTTNETFFFREEQHFEFLRREVLPGRRAGRTFRLWSAASSTGEEAYTAAMVLADVLPPGSWEIIGTDVSTRVVEGARTGLYPIAAAEKIPRQLLRRFCLKGRDEYEGLMTVNRELRATVQFHCLNLIEDFAHLGKFDVIMLRNVMIYFDQDTKRSLVQRLQEMLVPGGHLIVGSSESLNAIPSRLRMVQPSIYAADGDGRG</sequence>
<dbReference type="AlphaFoldDB" id="A0A0X3VA04"/>
<gene>
    <name evidence="7" type="ORF">ADL15_03930</name>
</gene>
<comment type="caution">
    <text evidence="7">The sequence shown here is derived from an EMBL/GenBank/DDBJ whole genome shotgun (WGS) entry which is preliminary data.</text>
</comment>